<evidence type="ECO:0000256" key="2">
    <source>
        <dbReference type="SAM" id="SignalP"/>
    </source>
</evidence>
<reference evidence="4" key="2">
    <citation type="submission" date="2025-09" db="UniProtKB">
        <authorList>
            <consortium name="Ensembl"/>
        </authorList>
    </citation>
    <scope>IDENTIFICATION</scope>
</reference>
<dbReference type="InterPro" id="IPR001314">
    <property type="entry name" value="Peptidase_S1A"/>
</dbReference>
<accession>A0AAX7W6W2</accession>
<dbReference type="GeneTree" id="ENSGT00390000009571"/>
<feature type="signal peptide" evidence="2">
    <location>
        <begin position="1"/>
        <end position="22"/>
    </location>
</feature>
<dbReference type="SUPFAM" id="SSF50494">
    <property type="entry name" value="Trypsin-like serine proteases"/>
    <property type="match status" value="1"/>
</dbReference>
<dbReference type="InterPro" id="IPR001254">
    <property type="entry name" value="Trypsin_dom"/>
</dbReference>
<dbReference type="InterPro" id="IPR018114">
    <property type="entry name" value="TRYPSIN_HIS"/>
</dbReference>
<dbReference type="PANTHER" id="PTHR24271">
    <property type="entry name" value="KALLIKREIN-RELATED"/>
    <property type="match status" value="1"/>
</dbReference>
<organism evidence="4 5">
    <name type="scientific">Astatotilapia calliptera</name>
    <name type="common">Eastern happy</name>
    <name type="synonym">Chromis callipterus</name>
    <dbReference type="NCBI Taxonomy" id="8154"/>
    <lineage>
        <taxon>Eukaryota</taxon>
        <taxon>Metazoa</taxon>
        <taxon>Chordata</taxon>
        <taxon>Craniata</taxon>
        <taxon>Vertebrata</taxon>
        <taxon>Euteleostomi</taxon>
        <taxon>Actinopterygii</taxon>
        <taxon>Neopterygii</taxon>
        <taxon>Teleostei</taxon>
        <taxon>Neoteleostei</taxon>
        <taxon>Acanthomorphata</taxon>
        <taxon>Ovalentaria</taxon>
        <taxon>Cichlomorphae</taxon>
        <taxon>Cichliformes</taxon>
        <taxon>Cichlidae</taxon>
        <taxon>African cichlids</taxon>
        <taxon>Pseudocrenilabrinae</taxon>
        <taxon>Haplochromini</taxon>
        <taxon>Astatotilapia</taxon>
    </lineage>
</organism>
<evidence type="ECO:0000259" key="3">
    <source>
        <dbReference type="PROSITE" id="PS50240"/>
    </source>
</evidence>
<reference evidence="4" key="1">
    <citation type="submission" date="2025-08" db="UniProtKB">
        <authorList>
            <consortium name="Ensembl"/>
        </authorList>
    </citation>
    <scope>IDENTIFICATION</scope>
</reference>
<dbReference type="AlphaFoldDB" id="A0AAX7W6W2"/>
<evidence type="ECO:0000313" key="4">
    <source>
        <dbReference type="Ensembl" id="ENSACLP00000085381.1"/>
    </source>
</evidence>
<sequence length="270" mass="30139">MTAMAHLKLLLLLCVGITVSTGVDLHKRIYGGQKCPDTERQYHVKLKATSATHESLCGGSLIHERWILTAAHCWKNEPGWDMYATLGVHPHPSWIKLLFQRSSDKKKKVKITSGSFFVGINTIDDIMLLEIPSQPGRKTVALPDCANPPNIDKIQMAGYGLFEKDPNTGELMETEPSKLQCVEMDVASCEDIRHKKCYDNVPYDNRMCYKKSNMRTCPGDSGGGVIYDNKIYGVHIGSSSCGCTRLSVSVKVCPYMKWIKEKINPRSNGK</sequence>
<feature type="domain" description="Peptidase S1" evidence="3">
    <location>
        <begin position="29"/>
        <end position="264"/>
    </location>
</feature>
<evidence type="ECO:0000256" key="1">
    <source>
        <dbReference type="ARBA" id="ARBA00023157"/>
    </source>
</evidence>
<name>A0AAX7W6W2_ASTCA</name>
<dbReference type="GO" id="GO:0004252">
    <property type="term" value="F:serine-type endopeptidase activity"/>
    <property type="evidence" value="ECO:0007669"/>
    <property type="project" value="InterPro"/>
</dbReference>
<proteinExistence type="predicted"/>
<feature type="chain" id="PRO_5044308188" description="Peptidase S1 domain-containing protein" evidence="2">
    <location>
        <begin position="23"/>
        <end position="270"/>
    </location>
</feature>
<dbReference type="Gene3D" id="2.40.10.10">
    <property type="entry name" value="Trypsin-like serine proteases"/>
    <property type="match status" value="1"/>
</dbReference>
<protein>
    <recommendedName>
        <fullName evidence="3">Peptidase S1 domain-containing protein</fullName>
    </recommendedName>
</protein>
<keyword evidence="1" id="KW-1015">Disulfide bond</keyword>
<dbReference type="GO" id="GO:0006508">
    <property type="term" value="P:proteolysis"/>
    <property type="evidence" value="ECO:0007669"/>
    <property type="project" value="InterPro"/>
</dbReference>
<dbReference type="PROSITE" id="PS00134">
    <property type="entry name" value="TRYPSIN_HIS"/>
    <property type="match status" value="1"/>
</dbReference>
<dbReference type="Pfam" id="PF00089">
    <property type="entry name" value="Trypsin"/>
    <property type="match status" value="1"/>
</dbReference>
<keyword evidence="5" id="KW-1185">Reference proteome</keyword>
<dbReference type="GO" id="GO:0030141">
    <property type="term" value="C:secretory granule"/>
    <property type="evidence" value="ECO:0007669"/>
    <property type="project" value="TreeGrafter"/>
</dbReference>
<dbReference type="Proteomes" id="UP000265100">
    <property type="component" value="Unplaced"/>
</dbReference>
<dbReference type="PANTHER" id="PTHR24271:SF47">
    <property type="entry name" value="KALLIKREIN-1"/>
    <property type="match status" value="1"/>
</dbReference>
<dbReference type="InterPro" id="IPR009003">
    <property type="entry name" value="Peptidase_S1_PA"/>
</dbReference>
<dbReference type="PROSITE" id="PS50240">
    <property type="entry name" value="TRYPSIN_DOM"/>
    <property type="match status" value="1"/>
</dbReference>
<dbReference type="PRINTS" id="PR00722">
    <property type="entry name" value="CHYMOTRYPSIN"/>
</dbReference>
<dbReference type="SMART" id="SM00020">
    <property type="entry name" value="Tryp_SPc"/>
    <property type="match status" value="1"/>
</dbReference>
<keyword evidence="2" id="KW-0732">Signal</keyword>
<dbReference type="Ensembl" id="ENSACLT00000068811.1">
    <property type="protein sequence ID" value="ENSACLP00000085381.1"/>
    <property type="gene ID" value="ENSACLG00000031165.1"/>
</dbReference>
<evidence type="ECO:0000313" key="5">
    <source>
        <dbReference type="Proteomes" id="UP000265100"/>
    </source>
</evidence>
<dbReference type="InterPro" id="IPR043504">
    <property type="entry name" value="Peptidase_S1_PA_chymotrypsin"/>
</dbReference>